<dbReference type="PROSITE" id="PS50943">
    <property type="entry name" value="HTH_CROC1"/>
    <property type="match status" value="1"/>
</dbReference>
<dbReference type="InterPro" id="IPR010982">
    <property type="entry name" value="Lambda_DNA-bd_dom_sf"/>
</dbReference>
<dbReference type="GO" id="GO:0003677">
    <property type="term" value="F:DNA binding"/>
    <property type="evidence" value="ECO:0007669"/>
    <property type="project" value="InterPro"/>
</dbReference>
<evidence type="ECO:0000313" key="1">
    <source>
        <dbReference type="EMBL" id="OSC34790.1"/>
    </source>
</evidence>
<accession>A0A7I7SD68</accession>
<reference evidence="1 2" key="1">
    <citation type="submission" date="2017-04" db="EMBL/GenBank/DDBJ databases">
        <title>The new phylogeny of genus Mycobacterium.</title>
        <authorList>
            <person name="Tortoli E."/>
            <person name="Trovato A."/>
            <person name="Cirillo D.M."/>
        </authorList>
    </citation>
    <scope>NUCLEOTIDE SEQUENCE [LARGE SCALE GENOMIC DNA]</scope>
    <source>
        <strain evidence="1 2">KCTC 19819</strain>
    </source>
</reference>
<comment type="caution">
    <text evidence="1">The sequence shown here is derived from an EMBL/GenBank/DDBJ whole genome shotgun (WGS) entry which is preliminary data.</text>
</comment>
<dbReference type="Proteomes" id="UP000193577">
    <property type="component" value="Unassembled WGS sequence"/>
</dbReference>
<gene>
    <name evidence="1" type="ORF">B8W67_05955</name>
</gene>
<organism evidence="1 2">
    <name type="scientific">Mycolicibacillus koreensis</name>
    <dbReference type="NCBI Taxonomy" id="1069220"/>
    <lineage>
        <taxon>Bacteria</taxon>
        <taxon>Bacillati</taxon>
        <taxon>Actinomycetota</taxon>
        <taxon>Actinomycetes</taxon>
        <taxon>Mycobacteriales</taxon>
        <taxon>Mycobacteriaceae</taxon>
        <taxon>Mycolicibacillus</taxon>
    </lineage>
</organism>
<evidence type="ECO:0000313" key="2">
    <source>
        <dbReference type="Proteomes" id="UP000193577"/>
    </source>
</evidence>
<dbReference type="SMART" id="SM00530">
    <property type="entry name" value="HTH_XRE"/>
    <property type="match status" value="1"/>
</dbReference>
<dbReference type="OrthoDB" id="4640903at2"/>
<dbReference type="InterPro" id="IPR001387">
    <property type="entry name" value="Cro/C1-type_HTH"/>
</dbReference>
<dbReference type="Gene3D" id="1.10.260.40">
    <property type="entry name" value="lambda repressor-like DNA-binding domains"/>
    <property type="match status" value="1"/>
</dbReference>
<dbReference type="RefSeq" id="WP_085302889.1">
    <property type="nucleotide sequence ID" value="NZ_AP022594.1"/>
</dbReference>
<protein>
    <submittedName>
        <fullName evidence="1">Uncharacterized protein</fullName>
    </submittedName>
</protein>
<proteinExistence type="predicted"/>
<dbReference type="CDD" id="cd00093">
    <property type="entry name" value="HTH_XRE"/>
    <property type="match status" value="1"/>
</dbReference>
<keyword evidence="2" id="KW-1185">Reference proteome</keyword>
<name>A0A7I7SD68_9MYCO</name>
<sequence>MSRYPQRTYEITDETVGEVLNSARLGVSLSVRDVAKIADIDYRVLSRIERGDRPCRVAEMVELARAYDIKPEVMLLAICGQKKAKAEVKRKRMLKGT</sequence>
<dbReference type="Pfam" id="PF01381">
    <property type="entry name" value="HTH_3"/>
    <property type="match status" value="1"/>
</dbReference>
<dbReference type="EMBL" id="NCXO01000008">
    <property type="protein sequence ID" value="OSC34790.1"/>
    <property type="molecule type" value="Genomic_DNA"/>
</dbReference>
<dbReference type="SUPFAM" id="SSF47413">
    <property type="entry name" value="lambda repressor-like DNA-binding domains"/>
    <property type="match status" value="1"/>
</dbReference>
<dbReference type="AlphaFoldDB" id="A0A7I7SD68"/>